<dbReference type="PANTHER" id="PTHR34047">
    <property type="entry name" value="NUCLEAR INTRON MATURASE 1, MITOCHONDRIAL-RELATED"/>
    <property type="match status" value="1"/>
</dbReference>
<dbReference type="PROSITE" id="PS50878">
    <property type="entry name" value="RT_POL"/>
    <property type="match status" value="1"/>
</dbReference>
<proteinExistence type="inferred from homology"/>
<dbReference type="RefSeq" id="WP_369617822.1">
    <property type="nucleotide sequence ID" value="NZ_AP031573.1"/>
</dbReference>
<dbReference type="EMBL" id="AP031573">
    <property type="protein sequence ID" value="BFM42696.1"/>
    <property type="molecule type" value="Genomic_DNA"/>
</dbReference>
<dbReference type="InterPro" id="IPR000477">
    <property type="entry name" value="RT_dom"/>
</dbReference>
<reference evidence="4" key="1">
    <citation type="submission" date="2024-05" db="EMBL/GenBank/DDBJ databases">
        <title>Whole-Genome Sequence of CFS9, a Potential Fish Probiotic Isolated from the Body Surface of Silurus asotus.</title>
        <authorList>
            <person name="Kojima M."/>
            <person name="Tobioka K."/>
            <person name="Yokota K."/>
            <person name="Nakatani H."/>
            <person name="Hori K."/>
            <person name="Tamaru Y."/>
            <person name="Okazaki F."/>
        </authorList>
    </citation>
    <scope>NUCLEOTIDE SEQUENCE</scope>
    <source>
        <strain evidence="4">CFS9</strain>
    </source>
</reference>
<feature type="domain" description="Reverse transcriptase" evidence="3">
    <location>
        <begin position="1"/>
        <end position="267"/>
    </location>
</feature>
<gene>
    <name evidence="4" type="ORF">CFS9_13370</name>
</gene>
<feature type="region of interest" description="Disordered" evidence="2">
    <location>
        <begin position="329"/>
        <end position="349"/>
    </location>
</feature>
<sequence length="369" mass="43456">MKRYNNLYSKIISIDNLELADKKAQKGKSKQKGVIIHNKSKESNILKLHEMLKTKTYQTSEYSTFKVYEPKERIVSKLQFFPDRITHHAVMNILEPIFTKLFTTDTYSSIKGKGIHSAAKALKKALADVPGTTYCLKLDITKFYPSINHQILKNQLRRKFKDNDLLWLLDEIIDSAEGIPIGNYLSQYFANFYLTGFDHWIKETQKVKYYLRYADDLVILSNSKTELHRILSVIKQYLNSNLKLQVKGNCQVFPVDKRGIDFVGYVFYHTHTRLRKTIKKRAAKAFKKKNKAVIAAYMGWIKHCNSKHLLKKINPNDQVFRFRNTKRGESLHRKKHKNRRNIEHTDNRPRLQSRTIQKEIQLRLFDFAD</sequence>
<dbReference type="InterPro" id="IPR043502">
    <property type="entry name" value="DNA/RNA_pol_sf"/>
</dbReference>
<dbReference type="SUPFAM" id="SSF56672">
    <property type="entry name" value="DNA/RNA polymerases"/>
    <property type="match status" value="1"/>
</dbReference>
<accession>A0AAT9GZL4</accession>
<dbReference type="AlphaFoldDB" id="A0AAT9GZL4"/>
<evidence type="ECO:0000256" key="1">
    <source>
        <dbReference type="ARBA" id="ARBA00034120"/>
    </source>
</evidence>
<dbReference type="InterPro" id="IPR051083">
    <property type="entry name" value="GrpII_Intron_Splice-Mob/Def"/>
</dbReference>
<evidence type="ECO:0000256" key="2">
    <source>
        <dbReference type="SAM" id="MobiDB-lite"/>
    </source>
</evidence>
<name>A0AAT9GZL4_9FLAO</name>
<dbReference type="PANTHER" id="PTHR34047:SF8">
    <property type="entry name" value="PROTEIN YKFC"/>
    <property type="match status" value="1"/>
</dbReference>
<dbReference type="Pfam" id="PF00078">
    <property type="entry name" value="RVT_1"/>
    <property type="match status" value="1"/>
</dbReference>
<organism evidence="4">
    <name type="scientific">Flavobacterium sp. CFS9</name>
    <dbReference type="NCBI Taxonomy" id="3143118"/>
    <lineage>
        <taxon>Bacteria</taxon>
        <taxon>Pseudomonadati</taxon>
        <taxon>Bacteroidota</taxon>
        <taxon>Flavobacteriia</taxon>
        <taxon>Flavobacteriales</taxon>
        <taxon>Flavobacteriaceae</taxon>
        <taxon>Flavobacterium</taxon>
    </lineage>
</organism>
<feature type="compositionally biased region" description="Basic and acidic residues" evidence="2">
    <location>
        <begin position="340"/>
        <end position="349"/>
    </location>
</feature>
<protein>
    <recommendedName>
        <fullName evidence="3">Reverse transcriptase domain-containing protein</fullName>
    </recommendedName>
</protein>
<comment type="similarity">
    <text evidence="1">Belongs to the bacterial reverse transcriptase family.</text>
</comment>
<evidence type="ECO:0000259" key="3">
    <source>
        <dbReference type="PROSITE" id="PS50878"/>
    </source>
</evidence>
<evidence type="ECO:0000313" key="4">
    <source>
        <dbReference type="EMBL" id="BFM42696.1"/>
    </source>
</evidence>
<dbReference type="CDD" id="cd01646">
    <property type="entry name" value="RT_Bac_retron_I"/>
    <property type="match status" value="1"/>
</dbReference>